<dbReference type="EMBL" id="LT840185">
    <property type="protein sequence ID" value="SMF73216.1"/>
    <property type="molecule type" value="Genomic_DNA"/>
</dbReference>
<evidence type="ECO:0000313" key="3">
    <source>
        <dbReference type="EMBL" id="SMF73216.1"/>
    </source>
</evidence>
<keyword evidence="1" id="KW-0472">Membrane</keyword>
<keyword evidence="4" id="KW-1185">Reference proteome</keyword>
<protein>
    <submittedName>
        <fullName evidence="3">TadE-like protein</fullName>
    </submittedName>
</protein>
<dbReference type="OrthoDB" id="7306064at2"/>
<keyword evidence="1" id="KW-0812">Transmembrane</keyword>
<dbReference type="Pfam" id="PF07811">
    <property type="entry name" value="TadE"/>
    <property type="match status" value="1"/>
</dbReference>
<dbReference type="STRING" id="941907.SAMN06295910_2119"/>
<feature type="transmembrane region" description="Helical" evidence="1">
    <location>
        <begin position="21"/>
        <end position="41"/>
    </location>
</feature>
<evidence type="ECO:0000256" key="1">
    <source>
        <dbReference type="SAM" id="Phobius"/>
    </source>
</evidence>
<evidence type="ECO:0000313" key="4">
    <source>
        <dbReference type="Proteomes" id="UP000192934"/>
    </source>
</evidence>
<accession>A0A1X7GQE6</accession>
<name>A0A1X7GQE6_9SPHN</name>
<keyword evidence="1" id="KW-1133">Transmembrane helix</keyword>
<sequence>MMRRRTLRRDQDGATLVEFGFVAPILAFTVMGLFDLGYQMYVSSVVEGSVHQAARTATVGGVTGGQIEQQVRDQLFVFSKNAQIDVTQKSYQEFTDVRKPEKIVTDTAPFGEYNVGDCYEDANGNGRYDTDRGRGGFGSAEDVVDYEVSIRYPRLFPMAGLLGWSQDAEIKRSTLLRNQPFAARTTGVVVKC</sequence>
<evidence type="ECO:0000259" key="2">
    <source>
        <dbReference type="Pfam" id="PF07811"/>
    </source>
</evidence>
<proteinExistence type="predicted"/>
<reference evidence="4" key="1">
    <citation type="submission" date="2017-04" db="EMBL/GenBank/DDBJ databases">
        <authorList>
            <person name="Varghese N."/>
            <person name="Submissions S."/>
        </authorList>
    </citation>
    <scope>NUCLEOTIDE SEQUENCE [LARGE SCALE GENOMIC DNA]</scope>
    <source>
        <strain evidence="4">Dd16</strain>
    </source>
</reference>
<dbReference type="AlphaFoldDB" id="A0A1X7GQE6"/>
<dbReference type="RefSeq" id="WP_085218743.1">
    <property type="nucleotide sequence ID" value="NZ_LT840185.1"/>
</dbReference>
<dbReference type="InterPro" id="IPR012495">
    <property type="entry name" value="TadE-like_dom"/>
</dbReference>
<organism evidence="3 4">
    <name type="scientific">Allosphingosinicella indica</name>
    <dbReference type="NCBI Taxonomy" id="941907"/>
    <lineage>
        <taxon>Bacteria</taxon>
        <taxon>Pseudomonadati</taxon>
        <taxon>Pseudomonadota</taxon>
        <taxon>Alphaproteobacteria</taxon>
        <taxon>Sphingomonadales</taxon>
        <taxon>Sphingomonadaceae</taxon>
        <taxon>Allosphingosinicella</taxon>
    </lineage>
</organism>
<feature type="domain" description="TadE-like" evidence="2">
    <location>
        <begin position="13"/>
        <end position="55"/>
    </location>
</feature>
<dbReference type="Proteomes" id="UP000192934">
    <property type="component" value="Chromosome I"/>
</dbReference>
<gene>
    <name evidence="3" type="ORF">SAMN06295910_2119</name>
</gene>